<comment type="caution">
    <text evidence="1">The sequence shown here is derived from an EMBL/GenBank/DDBJ whole genome shotgun (WGS) entry which is preliminary data.</text>
</comment>
<sequence>MPGISDHWLLILQRIIADPALSRIGPKELHELDRGKEKITSPKVLKQLSRRLSPVFDWLSLRTAGFSTDSPPDEWKETPCADLSGGVVGIKKDGENLPLQWGRKDMFAYLSHSTDD</sequence>
<name>A0AAV4UTZ5_CAEEX</name>
<keyword evidence="2" id="KW-1185">Reference proteome</keyword>
<evidence type="ECO:0000313" key="1">
    <source>
        <dbReference type="EMBL" id="GIY61507.1"/>
    </source>
</evidence>
<proteinExistence type="predicted"/>
<evidence type="ECO:0000313" key="2">
    <source>
        <dbReference type="Proteomes" id="UP001054945"/>
    </source>
</evidence>
<dbReference type="EMBL" id="BPLR01013477">
    <property type="protein sequence ID" value="GIY61507.1"/>
    <property type="molecule type" value="Genomic_DNA"/>
</dbReference>
<gene>
    <name evidence="1" type="ORF">CEXT_343781</name>
</gene>
<accession>A0AAV4UTZ5</accession>
<organism evidence="1 2">
    <name type="scientific">Caerostris extrusa</name>
    <name type="common">Bark spider</name>
    <name type="synonym">Caerostris bankana</name>
    <dbReference type="NCBI Taxonomy" id="172846"/>
    <lineage>
        <taxon>Eukaryota</taxon>
        <taxon>Metazoa</taxon>
        <taxon>Ecdysozoa</taxon>
        <taxon>Arthropoda</taxon>
        <taxon>Chelicerata</taxon>
        <taxon>Arachnida</taxon>
        <taxon>Araneae</taxon>
        <taxon>Araneomorphae</taxon>
        <taxon>Entelegynae</taxon>
        <taxon>Araneoidea</taxon>
        <taxon>Araneidae</taxon>
        <taxon>Caerostris</taxon>
    </lineage>
</organism>
<reference evidence="1 2" key="1">
    <citation type="submission" date="2021-06" db="EMBL/GenBank/DDBJ databases">
        <title>Caerostris extrusa draft genome.</title>
        <authorList>
            <person name="Kono N."/>
            <person name="Arakawa K."/>
        </authorList>
    </citation>
    <scope>NUCLEOTIDE SEQUENCE [LARGE SCALE GENOMIC DNA]</scope>
</reference>
<dbReference type="Proteomes" id="UP001054945">
    <property type="component" value="Unassembled WGS sequence"/>
</dbReference>
<dbReference type="AlphaFoldDB" id="A0AAV4UTZ5"/>
<protein>
    <submittedName>
        <fullName evidence="1">Uncharacterized protein</fullName>
    </submittedName>
</protein>